<dbReference type="Pfam" id="PF06745">
    <property type="entry name" value="ATPase"/>
    <property type="match status" value="2"/>
</dbReference>
<dbReference type="GO" id="GO:0016787">
    <property type="term" value="F:hydrolase activity"/>
    <property type="evidence" value="ECO:0007669"/>
    <property type="project" value="UniProtKB-KW"/>
</dbReference>
<keyword evidence="4" id="KW-0677">Repeat</keyword>
<evidence type="ECO:0000256" key="4">
    <source>
        <dbReference type="ARBA" id="ARBA00022737"/>
    </source>
</evidence>
<proteinExistence type="predicted"/>
<dbReference type="Proteomes" id="UP000579605">
    <property type="component" value="Unassembled WGS sequence"/>
</dbReference>
<dbReference type="InterPro" id="IPR014774">
    <property type="entry name" value="KaiC-like_dom"/>
</dbReference>
<evidence type="ECO:0000313" key="8">
    <source>
        <dbReference type="EMBL" id="NYH91085.1"/>
    </source>
</evidence>
<dbReference type="RefSeq" id="WP_337796094.1">
    <property type="nucleotide sequence ID" value="NZ_BAAARR010000020.1"/>
</dbReference>
<name>A0A852ZFZ6_9ACTN</name>
<dbReference type="GO" id="GO:0004674">
    <property type="term" value="F:protein serine/threonine kinase activity"/>
    <property type="evidence" value="ECO:0007669"/>
    <property type="project" value="UniProtKB-EC"/>
</dbReference>
<dbReference type="Gene3D" id="3.40.50.300">
    <property type="entry name" value="P-loop containing nucleotide triphosphate hydrolases"/>
    <property type="match status" value="2"/>
</dbReference>
<sequence>MTIDSEPAEKVPTGISGLDPIALGGLPRGSSTLVTGTTGTGKTLFAIEFLARGVADYSQPGVYVTFEEKAEDIRRNARRFGFPIDEWEREGLWAFVDGSDHLATETVTSGTYNYAALVSRVSSAIRRISAARVSLDSIGAILARYPDVATVRGELLRFVSSLKELDVTSVLTAERREEHDGVSLLGTEEYVVDNVIVLRNLLHAERRRRTIEIVKFRGARHRTGEWLFTIDPGEGLVIIPLAFLAPREEASAVRVSTGTPDLDQMCEGGVFKDAVILLTGPTGAGKTLTGLMFARAAYASGERCLFYTYDEPRDRLVRSAAGWGLDLTTMEESGLLRVVSVYPEAASLEDHFLSLRRNVEEFSPNRLVIDTLSALERIVTPRGLLDFVIALGAVLREREITTLLTSAPSGRFTSTITPAIALESTSLADVGINIRYVEHAGNIQRAIAILQTRGSGHDSAVRQVTMEAGQGMRIGDPLPHTAHLLPNEGGM</sequence>
<dbReference type="PANTHER" id="PTHR42926">
    <property type="match status" value="1"/>
</dbReference>
<evidence type="ECO:0000256" key="6">
    <source>
        <dbReference type="ARBA" id="ARBA00022801"/>
    </source>
</evidence>
<comment type="caution">
    <text evidence="8">The sequence shown here is derived from an EMBL/GenBank/DDBJ whole genome shotgun (WGS) entry which is preliminary data.</text>
</comment>
<keyword evidence="2" id="KW-0597">Phosphoprotein</keyword>
<dbReference type="GO" id="GO:0005524">
    <property type="term" value="F:ATP binding"/>
    <property type="evidence" value="ECO:0007669"/>
    <property type="project" value="InterPro"/>
</dbReference>
<dbReference type="PRINTS" id="PR01874">
    <property type="entry name" value="DNAREPAIRADA"/>
</dbReference>
<dbReference type="PROSITE" id="PS51146">
    <property type="entry name" value="KAIC"/>
    <property type="match status" value="2"/>
</dbReference>
<evidence type="ECO:0000256" key="3">
    <source>
        <dbReference type="ARBA" id="ARBA00022679"/>
    </source>
</evidence>
<evidence type="ECO:0000256" key="5">
    <source>
        <dbReference type="ARBA" id="ARBA00022777"/>
    </source>
</evidence>
<dbReference type="InterPro" id="IPR027417">
    <property type="entry name" value="P-loop_NTPase"/>
</dbReference>
<evidence type="ECO:0000256" key="2">
    <source>
        <dbReference type="ARBA" id="ARBA00022553"/>
    </source>
</evidence>
<dbReference type="AlphaFoldDB" id="A0A852ZFZ6"/>
<dbReference type="PIRSF" id="PIRSF039117">
    <property type="entry name" value="KaiC"/>
    <property type="match status" value="1"/>
</dbReference>
<accession>A0A852ZFZ6</accession>
<protein>
    <recommendedName>
        <fullName evidence="1">non-specific serine/threonine protein kinase</fullName>
        <ecNumber evidence="1">2.7.11.1</ecNumber>
    </recommendedName>
</protein>
<dbReference type="EC" id="2.7.11.1" evidence="1"/>
<dbReference type="InterPro" id="IPR030665">
    <property type="entry name" value="KaiC"/>
</dbReference>
<dbReference type="InterPro" id="IPR010624">
    <property type="entry name" value="KaiC_dom"/>
</dbReference>
<dbReference type="NCBIfam" id="NF006799">
    <property type="entry name" value="PRK09302.1"/>
    <property type="match status" value="1"/>
</dbReference>
<dbReference type="EMBL" id="JACBZH010000001">
    <property type="protein sequence ID" value="NYH91085.1"/>
    <property type="molecule type" value="Genomic_DNA"/>
</dbReference>
<evidence type="ECO:0000259" key="7">
    <source>
        <dbReference type="PROSITE" id="PS51146"/>
    </source>
</evidence>
<feature type="domain" description="KaiC" evidence="7">
    <location>
        <begin position="9"/>
        <end position="252"/>
    </location>
</feature>
<evidence type="ECO:0000256" key="1">
    <source>
        <dbReference type="ARBA" id="ARBA00012513"/>
    </source>
</evidence>
<gene>
    <name evidence="8" type="ORF">F4554_003723</name>
</gene>
<organism evidence="8 9">
    <name type="scientific">Actinopolymorpha rutila</name>
    <dbReference type="NCBI Taxonomy" id="446787"/>
    <lineage>
        <taxon>Bacteria</taxon>
        <taxon>Bacillati</taxon>
        <taxon>Actinomycetota</taxon>
        <taxon>Actinomycetes</taxon>
        <taxon>Propionibacteriales</taxon>
        <taxon>Actinopolymorphaceae</taxon>
        <taxon>Actinopolymorpha</taxon>
    </lineage>
</organism>
<dbReference type="SUPFAM" id="SSF52540">
    <property type="entry name" value="P-loop containing nucleoside triphosphate hydrolases"/>
    <property type="match status" value="2"/>
</dbReference>
<keyword evidence="6" id="KW-0378">Hydrolase</keyword>
<feature type="domain" description="KaiC" evidence="7">
    <location>
        <begin position="253"/>
        <end position="491"/>
    </location>
</feature>
<evidence type="ECO:0000313" key="9">
    <source>
        <dbReference type="Proteomes" id="UP000579605"/>
    </source>
</evidence>
<keyword evidence="9" id="KW-1185">Reference proteome</keyword>
<keyword evidence="3" id="KW-0808">Transferase</keyword>
<dbReference type="PANTHER" id="PTHR42926:SF1">
    <property type="entry name" value="CIRCADIAN CLOCK OSCILLATOR PROTEIN KAIC 1"/>
    <property type="match status" value="1"/>
</dbReference>
<reference evidence="8 9" key="1">
    <citation type="submission" date="2020-07" db="EMBL/GenBank/DDBJ databases">
        <title>Sequencing the genomes of 1000 actinobacteria strains.</title>
        <authorList>
            <person name="Klenk H.-P."/>
        </authorList>
    </citation>
    <scope>NUCLEOTIDE SEQUENCE [LARGE SCALE GENOMIC DNA]</scope>
    <source>
        <strain evidence="8 9">DSM 18448</strain>
    </source>
</reference>
<dbReference type="InterPro" id="IPR051347">
    <property type="entry name" value="Circadian_clock_KaiC-rel"/>
</dbReference>
<keyword evidence="5" id="KW-0418">Kinase</keyword>